<dbReference type="SMART" id="SM00320">
    <property type="entry name" value="WD40"/>
    <property type="match status" value="2"/>
</dbReference>
<name>A0AAD4F668_9PEZI</name>
<sequence>MADLPPRFTADLEDTLHIPHPPADQATGTGSSSSSVGSAASRSTPRRWDDPPEDEPSAPPPENTTTMVFVRTCIVSSLHGPEIAHLTYTPTDTHLAAVVHTVGNAGFNPQGPYTVAVWSARTGARLARLHVSSVHALNVNGGFAFKPGVADMIVACPFLYPFARPESYDHRSGCLPPRLEVYDLGRRERLAKAEVPVRAPVAWSPDGTTLAAVSVREPSRVVVLRLVAAAAASASGGGKGGGKDATTRVEVGPVLMGHVDEVTQLAFVPQWAADGRLVQGALVSAGRDGFVRVTDVASGRTLKKIEVGGRAAPGILRVSPDGRLVVTVWGRDVVVWWLDSGRVHSYSLHSVRQHEGWPLCVSPDCRYLVCRTEDGFDVSDVETGKFRGELAIRGQPITSAAVNSDGTRLAVGDYKGGLQMFEILTP</sequence>
<accession>A0AAD4F668</accession>
<proteinExistence type="predicted"/>
<dbReference type="Gene3D" id="2.130.10.10">
    <property type="entry name" value="YVTN repeat-like/Quinoprotein amine dehydrogenase"/>
    <property type="match status" value="2"/>
</dbReference>
<feature type="region of interest" description="Disordered" evidence="1">
    <location>
        <begin position="1"/>
        <end position="65"/>
    </location>
</feature>
<comment type="caution">
    <text evidence="2">The sequence shown here is derived from an EMBL/GenBank/DDBJ whole genome shotgun (WGS) entry which is preliminary data.</text>
</comment>
<dbReference type="InterPro" id="IPR011047">
    <property type="entry name" value="Quinoprotein_ADH-like_sf"/>
</dbReference>
<dbReference type="EMBL" id="JAHCVI010000001">
    <property type="protein sequence ID" value="KAG7291488.1"/>
    <property type="molecule type" value="Genomic_DNA"/>
</dbReference>
<organism evidence="2 3">
    <name type="scientific">Staphylotrichum longicolle</name>
    <dbReference type="NCBI Taxonomy" id="669026"/>
    <lineage>
        <taxon>Eukaryota</taxon>
        <taxon>Fungi</taxon>
        <taxon>Dikarya</taxon>
        <taxon>Ascomycota</taxon>
        <taxon>Pezizomycotina</taxon>
        <taxon>Sordariomycetes</taxon>
        <taxon>Sordariomycetidae</taxon>
        <taxon>Sordariales</taxon>
        <taxon>Chaetomiaceae</taxon>
        <taxon>Staphylotrichum</taxon>
    </lineage>
</organism>
<protein>
    <submittedName>
        <fullName evidence="2">Uncharacterized protein</fullName>
    </submittedName>
</protein>
<gene>
    <name evidence="2" type="ORF">NEMBOFW57_001507</name>
</gene>
<dbReference type="InterPro" id="IPR015943">
    <property type="entry name" value="WD40/YVTN_repeat-like_dom_sf"/>
</dbReference>
<dbReference type="AlphaFoldDB" id="A0AAD4F668"/>
<keyword evidence="3" id="KW-1185">Reference proteome</keyword>
<dbReference type="Proteomes" id="UP001197093">
    <property type="component" value="Unassembled WGS sequence"/>
</dbReference>
<evidence type="ECO:0000313" key="3">
    <source>
        <dbReference type="Proteomes" id="UP001197093"/>
    </source>
</evidence>
<feature type="compositionally biased region" description="Low complexity" evidence="1">
    <location>
        <begin position="26"/>
        <end position="43"/>
    </location>
</feature>
<dbReference type="PANTHER" id="PTHR19879">
    <property type="entry name" value="TRANSCRIPTION INITIATION FACTOR TFIID"/>
    <property type="match status" value="1"/>
</dbReference>
<evidence type="ECO:0000313" key="2">
    <source>
        <dbReference type="EMBL" id="KAG7291488.1"/>
    </source>
</evidence>
<dbReference type="InterPro" id="IPR001680">
    <property type="entry name" value="WD40_rpt"/>
</dbReference>
<dbReference type="Pfam" id="PF00400">
    <property type="entry name" value="WD40"/>
    <property type="match status" value="1"/>
</dbReference>
<evidence type="ECO:0000256" key="1">
    <source>
        <dbReference type="SAM" id="MobiDB-lite"/>
    </source>
</evidence>
<dbReference type="SUPFAM" id="SSF50998">
    <property type="entry name" value="Quinoprotein alcohol dehydrogenase-like"/>
    <property type="match status" value="1"/>
</dbReference>
<reference evidence="2" key="1">
    <citation type="submission" date="2023-02" db="EMBL/GenBank/DDBJ databases">
        <authorList>
            <person name="Palmer J.M."/>
        </authorList>
    </citation>
    <scope>NUCLEOTIDE SEQUENCE</scope>
    <source>
        <strain evidence="2">FW57</strain>
    </source>
</reference>
<dbReference type="PANTHER" id="PTHR19879:SF9">
    <property type="entry name" value="TRANSCRIPTION INITIATION FACTOR TFIID SUBUNIT 5"/>
    <property type="match status" value="1"/>
</dbReference>